<feature type="transmembrane region" description="Helical" evidence="2">
    <location>
        <begin position="391"/>
        <end position="413"/>
    </location>
</feature>
<evidence type="ECO:0000313" key="4">
    <source>
        <dbReference type="EMBL" id="TXS27135.1"/>
    </source>
</evidence>
<feature type="signal peptide" evidence="3">
    <location>
        <begin position="1"/>
        <end position="28"/>
    </location>
</feature>
<feature type="compositionally biased region" description="Low complexity" evidence="1">
    <location>
        <begin position="202"/>
        <end position="215"/>
    </location>
</feature>
<name>A0A652KTT5_9ACTN</name>
<keyword evidence="2" id="KW-0472">Membrane</keyword>
<evidence type="ECO:0000256" key="1">
    <source>
        <dbReference type="SAM" id="MobiDB-lite"/>
    </source>
</evidence>
<gene>
    <name evidence="4" type="ORF">EAO74_13835</name>
</gene>
<feature type="compositionally biased region" description="Low complexity" evidence="1">
    <location>
        <begin position="29"/>
        <end position="41"/>
    </location>
</feature>
<feature type="region of interest" description="Disordered" evidence="1">
    <location>
        <begin position="29"/>
        <end position="58"/>
    </location>
</feature>
<feature type="chain" id="PRO_5024916894" evidence="3">
    <location>
        <begin position="29"/>
        <end position="432"/>
    </location>
</feature>
<organism evidence="4">
    <name type="scientific">Streptomyces sp. gb1(2016)</name>
    <dbReference type="NCBI Taxonomy" id="1828321"/>
    <lineage>
        <taxon>Bacteria</taxon>
        <taxon>Bacillati</taxon>
        <taxon>Actinomycetota</taxon>
        <taxon>Actinomycetes</taxon>
        <taxon>Kitasatosporales</taxon>
        <taxon>Streptomycetaceae</taxon>
        <taxon>Streptomyces</taxon>
    </lineage>
</organism>
<dbReference type="EMBL" id="RDBM01000035">
    <property type="protein sequence ID" value="TXS27135.1"/>
    <property type="molecule type" value="Genomic_DNA"/>
</dbReference>
<accession>A0A652KTT5</accession>
<comment type="caution">
    <text evidence="4">The sequence shown here is derived from an EMBL/GenBank/DDBJ whole genome shotgun (WGS) entry which is preliminary data.</text>
</comment>
<sequence>MVSRPRGGAAAGVAAALCVLLLPSAATAAPRADDAPGGAARSYRPAEGSVPVTGAESSVDGPELERAKIYSDTIAPGQKKYYRVRLDDTSHAYVSTVLAPPPGSKSAILDGIQVTLTSPDGTTCGSSPAAYFGGETARTIASYASRRIKDSTTPCQEAGDYLYTVAWAGTKAGGGAKWPIELTYMAEPGLKPGADQPSAPTGWSSKAPSPSGGSPQKVSGGTGFNDAAAVEGGAWRDDIRPGESRFYRVPVAWGQQLFLRAQLANATSDASFFTVNGLRLSLYNTARGPVADKSTGYTGAPTGVDLGTAPAAYANRFEVGTDGAAAMRFQGWYYVQVTLDPKVPSSVPMTLNVGVEGTARQGPPYDGDAEAAGFGLGSSVPGSGPNSTMRAIGFAGIGLGTVLVLGLGAWQLVSRRRRPAGGHAEGNAVYSR</sequence>
<keyword evidence="2" id="KW-0812">Transmembrane</keyword>
<dbReference type="AlphaFoldDB" id="A0A652KTT5"/>
<feature type="region of interest" description="Disordered" evidence="1">
    <location>
        <begin position="189"/>
        <end position="225"/>
    </location>
</feature>
<keyword evidence="2" id="KW-1133">Transmembrane helix</keyword>
<proteinExistence type="predicted"/>
<keyword evidence="3" id="KW-0732">Signal</keyword>
<reference evidence="4" key="1">
    <citation type="submission" date="2018-10" db="EMBL/GenBank/DDBJ databases">
        <authorList>
            <person name="Hariharan J."/>
            <person name="Choudoir M.J."/>
            <person name="Diebold P."/>
            <person name="Panke-Buisse K."/>
            <person name="Campbell A.N."/>
            <person name="Buckley D.H."/>
        </authorList>
    </citation>
    <scope>NUCLEOTIDE SEQUENCE</scope>
    <source>
        <strain evidence="4">Gb1</strain>
    </source>
</reference>
<evidence type="ECO:0000256" key="2">
    <source>
        <dbReference type="SAM" id="Phobius"/>
    </source>
</evidence>
<protein>
    <submittedName>
        <fullName evidence="4">Uncharacterized protein</fullName>
    </submittedName>
</protein>
<evidence type="ECO:0000256" key="3">
    <source>
        <dbReference type="SAM" id="SignalP"/>
    </source>
</evidence>